<proteinExistence type="inferred from homology"/>
<dbReference type="InterPro" id="IPR000515">
    <property type="entry name" value="MetI-like"/>
</dbReference>
<dbReference type="KEGG" id="fsa:C5Q98_07190"/>
<feature type="transmembrane region" description="Helical" evidence="7">
    <location>
        <begin position="90"/>
        <end position="113"/>
    </location>
</feature>
<dbReference type="EMBL" id="CP027226">
    <property type="protein sequence ID" value="AVM43005.1"/>
    <property type="molecule type" value="Genomic_DNA"/>
</dbReference>
<keyword evidence="6 7" id="KW-0472">Membrane</keyword>
<gene>
    <name evidence="9" type="ORF">C5Q98_07190</name>
</gene>
<name>A0A2S0KPQ5_9FIRM</name>
<dbReference type="GO" id="GO:0005886">
    <property type="term" value="C:plasma membrane"/>
    <property type="evidence" value="ECO:0007669"/>
    <property type="project" value="UniProtKB-SubCell"/>
</dbReference>
<evidence type="ECO:0000256" key="7">
    <source>
        <dbReference type="RuleBase" id="RU363032"/>
    </source>
</evidence>
<dbReference type="Pfam" id="PF00528">
    <property type="entry name" value="BPD_transp_1"/>
    <property type="match status" value="1"/>
</dbReference>
<feature type="transmembrane region" description="Helical" evidence="7">
    <location>
        <begin position="133"/>
        <end position="151"/>
    </location>
</feature>
<dbReference type="InterPro" id="IPR035906">
    <property type="entry name" value="MetI-like_sf"/>
</dbReference>
<evidence type="ECO:0000256" key="3">
    <source>
        <dbReference type="ARBA" id="ARBA00022475"/>
    </source>
</evidence>
<dbReference type="AlphaFoldDB" id="A0A2S0KPQ5"/>
<feature type="transmembrane region" description="Helical" evidence="7">
    <location>
        <begin position="33"/>
        <end position="51"/>
    </location>
</feature>
<accession>A0A2S0KPQ5</accession>
<keyword evidence="10" id="KW-1185">Reference proteome</keyword>
<feature type="domain" description="ABC transmembrane type-1" evidence="8">
    <location>
        <begin position="91"/>
        <end position="307"/>
    </location>
</feature>
<evidence type="ECO:0000256" key="1">
    <source>
        <dbReference type="ARBA" id="ARBA00004651"/>
    </source>
</evidence>
<feature type="transmembrane region" description="Helical" evidence="7">
    <location>
        <begin position="232"/>
        <end position="251"/>
    </location>
</feature>
<dbReference type="CDD" id="cd06261">
    <property type="entry name" value="TM_PBP2"/>
    <property type="match status" value="1"/>
</dbReference>
<dbReference type="SUPFAM" id="SSF161098">
    <property type="entry name" value="MetI-like"/>
    <property type="match status" value="1"/>
</dbReference>
<dbReference type="Gene3D" id="1.10.3720.10">
    <property type="entry name" value="MetI-like"/>
    <property type="match status" value="1"/>
</dbReference>
<evidence type="ECO:0000259" key="8">
    <source>
        <dbReference type="PROSITE" id="PS50928"/>
    </source>
</evidence>
<dbReference type="GO" id="GO:0055085">
    <property type="term" value="P:transmembrane transport"/>
    <property type="evidence" value="ECO:0007669"/>
    <property type="project" value="InterPro"/>
</dbReference>
<evidence type="ECO:0000313" key="9">
    <source>
        <dbReference type="EMBL" id="AVM43005.1"/>
    </source>
</evidence>
<dbReference type="Proteomes" id="UP000237947">
    <property type="component" value="Chromosome"/>
</dbReference>
<feature type="transmembrane region" description="Helical" evidence="7">
    <location>
        <begin position="288"/>
        <end position="307"/>
    </location>
</feature>
<keyword evidence="4 7" id="KW-0812">Transmembrane</keyword>
<keyword evidence="3" id="KW-1003">Cell membrane</keyword>
<dbReference type="OrthoDB" id="2637002at2"/>
<reference evidence="10" key="1">
    <citation type="submission" date="2018-02" db="EMBL/GenBank/DDBJ databases">
        <authorList>
            <person name="Holder M.E."/>
            <person name="Ajami N.J."/>
            <person name="Petrosino J.F."/>
        </authorList>
    </citation>
    <scope>NUCLEOTIDE SEQUENCE [LARGE SCALE GENOMIC DNA]</scope>
    <source>
        <strain evidence="10">CCUG 47711</strain>
    </source>
</reference>
<dbReference type="PROSITE" id="PS50928">
    <property type="entry name" value="ABC_TM1"/>
    <property type="match status" value="1"/>
</dbReference>
<comment type="subcellular location">
    <subcellularLocation>
        <location evidence="1 7">Cell membrane</location>
        <topology evidence="1 7">Multi-pass membrane protein</topology>
    </subcellularLocation>
</comment>
<evidence type="ECO:0000256" key="6">
    <source>
        <dbReference type="ARBA" id="ARBA00023136"/>
    </source>
</evidence>
<dbReference type="InterPro" id="IPR050809">
    <property type="entry name" value="UgpAE/MalFG_permease"/>
</dbReference>
<dbReference type="PANTHER" id="PTHR43227">
    <property type="entry name" value="BLL4140 PROTEIN"/>
    <property type="match status" value="1"/>
</dbReference>
<keyword evidence="2 7" id="KW-0813">Transport</keyword>
<evidence type="ECO:0000313" key="10">
    <source>
        <dbReference type="Proteomes" id="UP000237947"/>
    </source>
</evidence>
<keyword evidence="5 7" id="KW-1133">Transmembrane helix</keyword>
<evidence type="ECO:0000256" key="5">
    <source>
        <dbReference type="ARBA" id="ARBA00022989"/>
    </source>
</evidence>
<dbReference type="RefSeq" id="WP_106012952.1">
    <property type="nucleotide sequence ID" value="NZ_CP027226.1"/>
</dbReference>
<evidence type="ECO:0000256" key="4">
    <source>
        <dbReference type="ARBA" id="ARBA00022692"/>
    </source>
</evidence>
<sequence>MKGQVSKKPESVGIETSKLKKRNLMYFLKRDKWLYIMFLPVFIWYLIFAYIPMVGNAIAFFDYNLFSGIGKFIGLKNFRRLFADPHFGRLFYNTLMINVYGLIFGFPLPILLAIALNEIKVKAFKKSGQTISYLPYFLSSVVVMSIVKYFVSTDGPINMLRAFFGAEKINFLINPEYFKAIYISAGIWQSTGFSSIIYLASLTGIPNELYEAASIDGASKFQQMRYITLPSLRPVISIQLLLSLGSIMTVGHERIILLYNSSIYSTSDVFNSYVYRIALMANPGDYSYGQAVSIFQSVIGFILVYFANRFVRRVDGTTLW</sequence>
<protein>
    <submittedName>
        <fullName evidence="9">Sugar ABC transporter permease</fullName>
    </submittedName>
</protein>
<organism evidence="9 10">
    <name type="scientific">Fastidiosipila sanguinis</name>
    <dbReference type="NCBI Taxonomy" id="236753"/>
    <lineage>
        <taxon>Bacteria</taxon>
        <taxon>Bacillati</taxon>
        <taxon>Bacillota</taxon>
        <taxon>Clostridia</taxon>
        <taxon>Eubacteriales</taxon>
        <taxon>Oscillospiraceae</taxon>
        <taxon>Fastidiosipila</taxon>
    </lineage>
</organism>
<evidence type="ECO:0000256" key="2">
    <source>
        <dbReference type="ARBA" id="ARBA00022448"/>
    </source>
</evidence>
<comment type="similarity">
    <text evidence="7">Belongs to the binding-protein-dependent transport system permease family.</text>
</comment>
<dbReference type="PANTHER" id="PTHR43227:SF11">
    <property type="entry name" value="BLL4140 PROTEIN"/>
    <property type="match status" value="1"/>
</dbReference>